<keyword evidence="1" id="KW-0547">Nucleotide-binding</keyword>
<dbReference type="Gene3D" id="3.40.50.300">
    <property type="entry name" value="P-loop containing nucleotide triphosphate hydrolases"/>
    <property type="match status" value="2"/>
</dbReference>
<dbReference type="AlphaFoldDB" id="F0TBY1"/>
<dbReference type="EMBL" id="CP002551">
    <property type="protein sequence ID" value="ADZ10323.1"/>
    <property type="molecule type" value="Genomic_DNA"/>
</dbReference>
<keyword evidence="2" id="KW-0378">Hydrolase</keyword>
<dbReference type="GO" id="GO:0004386">
    <property type="term" value="F:helicase activity"/>
    <property type="evidence" value="ECO:0007669"/>
    <property type="project" value="UniProtKB-KW"/>
</dbReference>
<evidence type="ECO:0000313" key="7">
    <source>
        <dbReference type="EMBL" id="ADZ10323.1"/>
    </source>
</evidence>
<dbReference type="HOGENOM" id="CLU_010611_0_0_2"/>
<evidence type="ECO:0000256" key="2">
    <source>
        <dbReference type="ARBA" id="ARBA00022801"/>
    </source>
</evidence>
<dbReference type="GO" id="GO:0003676">
    <property type="term" value="F:nucleic acid binding"/>
    <property type="evidence" value="ECO:0007669"/>
    <property type="project" value="InterPro"/>
</dbReference>
<evidence type="ECO:0000259" key="5">
    <source>
        <dbReference type="PROSITE" id="PS51192"/>
    </source>
</evidence>
<dbReference type="PANTHER" id="PTHR47961">
    <property type="entry name" value="DNA POLYMERASE THETA, PUTATIVE (AFU_ORTHOLOGUE AFUA_1G05260)-RELATED"/>
    <property type="match status" value="1"/>
</dbReference>
<protein>
    <submittedName>
        <fullName evidence="7">DEAD/DEAH box helicase domain protein</fullName>
    </submittedName>
</protein>
<dbReference type="RefSeq" id="WP_013645674.1">
    <property type="nucleotide sequence ID" value="NC_015216.1"/>
</dbReference>
<dbReference type="Proteomes" id="UP000007490">
    <property type="component" value="Chromosome"/>
</dbReference>
<organism evidence="7 8">
    <name type="scientific">Methanobacterium lacus (strain AL-21)</name>
    <dbReference type="NCBI Taxonomy" id="877455"/>
    <lineage>
        <taxon>Archaea</taxon>
        <taxon>Methanobacteriati</taxon>
        <taxon>Methanobacteriota</taxon>
        <taxon>Methanomada group</taxon>
        <taxon>Methanobacteria</taxon>
        <taxon>Methanobacteriales</taxon>
        <taxon>Methanobacteriaceae</taxon>
        <taxon>Methanobacterium</taxon>
    </lineage>
</organism>
<dbReference type="InterPro" id="IPR050474">
    <property type="entry name" value="Hel308_SKI2-like"/>
</dbReference>
<feature type="domain" description="Helicase ATP-binding" evidence="5">
    <location>
        <begin position="228"/>
        <end position="404"/>
    </location>
</feature>
<accession>F0TBY1</accession>
<dbReference type="PANTHER" id="PTHR47961:SF1">
    <property type="entry name" value="ATP-DEPENDENT HELICASE MJ1401-RELATED"/>
    <property type="match status" value="1"/>
</dbReference>
<dbReference type="Pfam" id="PF00271">
    <property type="entry name" value="Helicase_C"/>
    <property type="match status" value="1"/>
</dbReference>
<name>F0TBY1_METLA</name>
<dbReference type="SMART" id="SM00490">
    <property type="entry name" value="HELICc"/>
    <property type="match status" value="1"/>
</dbReference>
<dbReference type="KEGG" id="mel:Metbo_2104"/>
<dbReference type="InterPro" id="IPR043852">
    <property type="entry name" value="DUF5814"/>
</dbReference>
<reference evidence="8" key="1">
    <citation type="submission" date="2011-02" db="EMBL/GenBank/DDBJ databases">
        <title>Complete sequence of Methanobacterium sp. AL-21.</title>
        <authorList>
            <consortium name="US DOE Joint Genome Institute"/>
            <person name="Lucas S."/>
            <person name="Copeland A."/>
            <person name="Lapidus A."/>
            <person name="Cheng J.-F."/>
            <person name="Goodwin L."/>
            <person name="Pitluck S."/>
            <person name="Chertkov O."/>
            <person name="Detter J.C."/>
            <person name="Han C."/>
            <person name="Tapia R."/>
            <person name="Land M."/>
            <person name="Hauser L."/>
            <person name="Kyrpides N."/>
            <person name="Ivanova N."/>
            <person name="Mikhailova N."/>
            <person name="Pagani I."/>
            <person name="Cadillo-Quiroz H."/>
            <person name="Imachi H."/>
            <person name="Zinder S."/>
            <person name="Liu W."/>
            <person name="Woyke T."/>
        </authorList>
    </citation>
    <scope>NUCLEOTIDE SEQUENCE [LARGE SCALE GENOMIC DNA]</scope>
    <source>
        <strain evidence="8">AL-21</strain>
    </source>
</reference>
<evidence type="ECO:0000256" key="1">
    <source>
        <dbReference type="ARBA" id="ARBA00022741"/>
    </source>
</evidence>
<reference evidence="7 8" key="2">
    <citation type="journal article" date="2014" name="Int. J. Syst. Evol. Microbiol.">
        <title>Methanobacterium paludis sp. nov. and a novel strain of Methanobacterium lacus isolated from northern peatlands.</title>
        <authorList>
            <person name="Cadillo-Quiroz H."/>
            <person name="Brauer S.L."/>
            <person name="Goodson N."/>
            <person name="Yavitt J.B."/>
            <person name="Zinder S.H."/>
        </authorList>
    </citation>
    <scope>NUCLEOTIDE SEQUENCE [LARGE SCALE GENOMIC DNA]</scope>
    <source>
        <strain evidence="7 8">AL-21</strain>
    </source>
</reference>
<dbReference type="GO" id="GO:0005524">
    <property type="term" value="F:ATP binding"/>
    <property type="evidence" value="ECO:0007669"/>
    <property type="project" value="UniProtKB-KW"/>
</dbReference>
<gene>
    <name evidence="7" type="ordered locus">Metbo_2104</name>
</gene>
<dbReference type="GeneID" id="10278567"/>
<evidence type="ECO:0000256" key="3">
    <source>
        <dbReference type="ARBA" id="ARBA00022806"/>
    </source>
</evidence>
<dbReference type="GO" id="GO:0140097">
    <property type="term" value="F:catalytic activity, acting on DNA"/>
    <property type="evidence" value="ECO:0007669"/>
    <property type="project" value="UniProtKB-ARBA"/>
</dbReference>
<dbReference type="SUPFAM" id="SSF52540">
    <property type="entry name" value="P-loop containing nucleoside triphosphate hydrolases"/>
    <property type="match status" value="1"/>
</dbReference>
<dbReference type="eggNOG" id="arCOG00554">
    <property type="taxonomic scope" value="Archaea"/>
</dbReference>
<dbReference type="PROSITE" id="PS51194">
    <property type="entry name" value="HELICASE_CTER"/>
    <property type="match status" value="1"/>
</dbReference>
<dbReference type="InterPro" id="IPR011545">
    <property type="entry name" value="DEAD/DEAH_box_helicase_dom"/>
</dbReference>
<dbReference type="InterPro" id="IPR014001">
    <property type="entry name" value="Helicase_ATP-bd"/>
</dbReference>
<dbReference type="SMART" id="SM00487">
    <property type="entry name" value="DEXDc"/>
    <property type="match status" value="1"/>
</dbReference>
<dbReference type="OrthoDB" id="39583at2157"/>
<dbReference type="STRING" id="877455.Metbo_2104"/>
<evidence type="ECO:0000256" key="4">
    <source>
        <dbReference type="ARBA" id="ARBA00022840"/>
    </source>
</evidence>
<dbReference type="InterPro" id="IPR001650">
    <property type="entry name" value="Helicase_C-like"/>
</dbReference>
<dbReference type="Pfam" id="PF00270">
    <property type="entry name" value="DEAD"/>
    <property type="match status" value="1"/>
</dbReference>
<proteinExistence type="predicted"/>
<dbReference type="Pfam" id="PF19131">
    <property type="entry name" value="DUF5814"/>
    <property type="match status" value="1"/>
</dbReference>
<feature type="domain" description="Helicase C-terminal" evidence="6">
    <location>
        <begin position="422"/>
        <end position="588"/>
    </location>
</feature>
<dbReference type="eggNOG" id="arCOG03143">
    <property type="taxonomic scope" value="Archaea"/>
</dbReference>
<evidence type="ECO:0000259" key="6">
    <source>
        <dbReference type="PROSITE" id="PS51194"/>
    </source>
</evidence>
<keyword evidence="3 7" id="KW-0347">Helicase</keyword>
<keyword evidence="8" id="KW-1185">Reference proteome</keyword>
<dbReference type="PROSITE" id="PS51192">
    <property type="entry name" value="HELICASE_ATP_BIND_1"/>
    <property type="match status" value="1"/>
</dbReference>
<sequence length="833" mass="94423">MIILRKNKKILEMFPIGSAKGAVNTRRKPLFYGYIKLERKGDKVRPNKFIVKKDPDNENLFPPSEAIKILRKQNVYLVGDDEETEEMLESLNIPFKKTIMCRHCTFEGFITLIRRDSSYLYHREYLCKKCAEEEIKRELKAHNFDMSTFPNFKRKLEETGDLNVVLKMMDPRFNPVKHPNLTLYDKIDSKGPDAPKILIDDIKIPGELKKILKGHGKHLLPVQALTLKSGLLEGENLLVVSATASGKTLIGELGGIPNAMNGKKFIFLTPLVALANQKYRDFKKKYKQLGLKVSIRVGMSRINAKEELSIHDEKINNSDIVVGTYEGLDFLLRSGRASDIGNIGTVVVDEIHMLDDDERGPRLKGLIRRLQTLFPDLQIIGLSATIKNPQEIASEFRMKLVEYDKRPVPLERHLIFARTDHEKEDLIARLSRNEYKTVSSKGFHGQTIIFTNSRRKTHSIADYLAKRGISAAAYHAGLSYAKKSRIEKDFLKQKISAVVTTAALAAGVDFPASQVIFETLTMGNKWLSPNEFSQMLGRAGRPTYHDIGRVFLIPEIGLKYDDETEETQAVRLLESDVESIDVHYSEESLVEQVLADLCSGTADNVSYLEEAYKNDDLPMGVDAVCDLIVDHGFATSKNDSISPTSYGRAVSVSFLNYQDADYIKKRITSSKLSPVDIAIGLNPFESAYLSSRIVQKLAQALKSNVSSRLFADSTLDILSSGDAISKLEPKFQELLINLQMEFMSCRCKDRPFCTCFQDEMSMKILKYRNMKYDPADISKKLLRDYGIHAYAGDIFSWLDSLIRTLEAVRRISEAYKRFKLVKECTQIIKKIEN</sequence>
<keyword evidence="4" id="KW-0067">ATP-binding</keyword>
<dbReference type="InterPro" id="IPR027417">
    <property type="entry name" value="P-loop_NTPase"/>
</dbReference>
<evidence type="ECO:0000313" key="8">
    <source>
        <dbReference type="Proteomes" id="UP000007490"/>
    </source>
</evidence>
<dbReference type="GO" id="GO:0016787">
    <property type="term" value="F:hydrolase activity"/>
    <property type="evidence" value="ECO:0007669"/>
    <property type="project" value="UniProtKB-KW"/>
</dbReference>